<evidence type="ECO:0000313" key="3">
    <source>
        <dbReference type="Proteomes" id="UP000199072"/>
    </source>
</evidence>
<dbReference type="Pfam" id="PF12867">
    <property type="entry name" value="DinB_2"/>
    <property type="match status" value="1"/>
</dbReference>
<dbReference type="SUPFAM" id="SSF109854">
    <property type="entry name" value="DinB/YfiT-like putative metalloenzymes"/>
    <property type="match status" value="1"/>
</dbReference>
<dbReference type="OrthoDB" id="679284at2"/>
<feature type="domain" description="DinB-like" evidence="1">
    <location>
        <begin position="19"/>
        <end position="168"/>
    </location>
</feature>
<reference evidence="2 3" key="1">
    <citation type="submission" date="2016-10" db="EMBL/GenBank/DDBJ databases">
        <authorList>
            <person name="de Groot N.N."/>
        </authorList>
    </citation>
    <scope>NUCLEOTIDE SEQUENCE [LARGE SCALE GENOMIC DNA]</scope>
    <source>
        <strain evidence="2 3">47C3B</strain>
    </source>
</reference>
<dbReference type="AlphaFoldDB" id="A0A1G7FY60"/>
<dbReference type="InterPro" id="IPR024775">
    <property type="entry name" value="DinB-like"/>
</dbReference>
<evidence type="ECO:0000313" key="2">
    <source>
        <dbReference type="EMBL" id="SDE80797.1"/>
    </source>
</evidence>
<keyword evidence="3" id="KW-1185">Reference proteome</keyword>
<dbReference type="RefSeq" id="WP_091151733.1">
    <property type="nucleotide sequence ID" value="NZ_FNAI01000009.1"/>
</dbReference>
<proteinExistence type="predicted"/>
<evidence type="ECO:0000259" key="1">
    <source>
        <dbReference type="Pfam" id="PF12867"/>
    </source>
</evidence>
<dbReference type="EMBL" id="FNAI01000009">
    <property type="protein sequence ID" value="SDE80797.1"/>
    <property type="molecule type" value="Genomic_DNA"/>
</dbReference>
<organism evidence="2 3">
    <name type="scientific">Mucilaginibacter pineti</name>
    <dbReference type="NCBI Taxonomy" id="1391627"/>
    <lineage>
        <taxon>Bacteria</taxon>
        <taxon>Pseudomonadati</taxon>
        <taxon>Bacteroidota</taxon>
        <taxon>Sphingobacteriia</taxon>
        <taxon>Sphingobacteriales</taxon>
        <taxon>Sphingobacteriaceae</taxon>
        <taxon>Mucilaginibacter</taxon>
    </lineage>
</organism>
<dbReference type="STRING" id="1391627.SAMN05216464_109271"/>
<dbReference type="InterPro" id="IPR034660">
    <property type="entry name" value="DinB/YfiT-like"/>
</dbReference>
<dbReference type="Gene3D" id="1.20.120.450">
    <property type="entry name" value="dinb family like domain"/>
    <property type="match status" value="1"/>
</dbReference>
<sequence>MKNTTLQTGVLQQVAADVEATGAAFIKTILAIDPGDFNRIPFKGSWTAAQVAEHIRLSVTGTIAIFNAPVMATDRDPGQYIDAVKDIFLDFAAQYPSAAAIIPADKQYSKEALKNQLIAIFEELQQNILAKDLTETCLAAEIPGMGHLTRLEWTYLAVYHTQRHDHQIKKIIGMF</sequence>
<name>A0A1G7FY60_9SPHI</name>
<protein>
    <submittedName>
        <fullName evidence="2">DinB superfamily protein</fullName>
    </submittedName>
</protein>
<accession>A0A1G7FY60</accession>
<gene>
    <name evidence="2" type="ORF">SAMN05216464_109271</name>
</gene>
<dbReference type="Proteomes" id="UP000199072">
    <property type="component" value="Unassembled WGS sequence"/>
</dbReference>